<evidence type="ECO:0000313" key="2">
    <source>
        <dbReference type="EMBL" id="KAA0147693.1"/>
    </source>
</evidence>
<proteinExistence type="predicted"/>
<dbReference type="EMBL" id="VLTL01000278">
    <property type="protein sequence ID" value="KAA0147693.1"/>
    <property type="molecule type" value="Genomic_DNA"/>
</dbReference>
<evidence type="ECO:0000256" key="1">
    <source>
        <dbReference type="SAM" id="SignalP"/>
    </source>
</evidence>
<reference evidence="2 3" key="1">
    <citation type="submission" date="2019-07" db="EMBL/GenBank/DDBJ databases">
        <title>Genomes of Cafeteria roenbergensis.</title>
        <authorList>
            <person name="Fischer M.G."/>
            <person name="Hackl T."/>
            <person name="Roman M."/>
        </authorList>
    </citation>
    <scope>NUCLEOTIDE SEQUENCE [LARGE SCALE GENOMIC DNA]</scope>
    <source>
        <strain evidence="2 3">RCC970-E3</strain>
    </source>
</reference>
<dbReference type="Proteomes" id="UP000324907">
    <property type="component" value="Unassembled WGS sequence"/>
</dbReference>
<keyword evidence="1" id="KW-0732">Signal</keyword>
<accession>A0A5A8C3X6</accession>
<evidence type="ECO:0000313" key="3">
    <source>
        <dbReference type="Proteomes" id="UP000324907"/>
    </source>
</evidence>
<feature type="signal peptide" evidence="1">
    <location>
        <begin position="1"/>
        <end position="30"/>
    </location>
</feature>
<protein>
    <submittedName>
        <fullName evidence="2">Uncharacterized protein</fullName>
    </submittedName>
</protein>
<organism evidence="2 3">
    <name type="scientific">Cafeteria roenbergensis</name>
    <name type="common">Marine flagellate</name>
    <dbReference type="NCBI Taxonomy" id="33653"/>
    <lineage>
        <taxon>Eukaryota</taxon>
        <taxon>Sar</taxon>
        <taxon>Stramenopiles</taxon>
        <taxon>Bigyra</taxon>
        <taxon>Opalozoa</taxon>
        <taxon>Bicosoecida</taxon>
        <taxon>Cafeteriaceae</taxon>
        <taxon>Cafeteria</taxon>
    </lineage>
</organism>
<name>A0A5A8C3X6_CAFRO</name>
<gene>
    <name evidence="2" type="ORF">FNF28_07533</name>
</gene>
<sequence length="452" mass="48148">MFGTPFCGPSLRGAALALVAAAVAVQTTLAFLPPQNPPWGPDWSLNGSTISMAANRSGWFDVSLAAQFGVVSFDWSNAKAQWANAHPMDCEERMLTQARRTKAAHPAGHVFTYANLVKALPWLTTVRRKLLDPACSGFFLRFAPGGGFPNGSYHVPPCTAGKCSALYHDQEQTPEHPKGDGDCEEECDCGPGLPCGEYLWDHRNGSMLRDFLVNEYIGGPAYLGSPAISGLFIDDFWCSALVNGSKACADPVQGPSEINRYSQLDMGLSDADIAAITQGWLETMTAVQARVLELGGFTWSLMLGQSNANAAPVMLPSDPKGCAALLQGACQPGSSEQIQLQSAPLLFGLNASHGNASVPLPQLEQDVAAFLLLRGPSAFIGWGQWGLTWPVGVSWANQTNKTVLLPPLLRSNFGAPLSNCSQVKPGVFRRAYESVVATLDCNSFSAQLTGAP</sequence>
<feature type="chain" id="PRO_5023037667" evidence="1">
    <location>
        <begin position="31"/>
        <end position="452"/>
    </location>
</feature>
<dbReference type="AlphaFoldDB" id="A0A5A8C3X6"/>
<comment type="caution">
    <text evidence="2">The sequence shown here is derived from an EMBL/GenBank/DDBJ whole genome shotgun (WGS) entry which is preliminary data.</text>
</comment>